<proteinExistence type="predicted"/>
<dbReference type="RefSeq" id="XP_007681877.1">
    <property type="nucleotide sequence ID" value="XM_007683687.1"/>
</dbReference>
<evidence type="ECO:0000313" key="2">
    <source>
        <dbReference type="Proteomes" id="UP000011761"/>
    </source>
</evidence>
<reference evidence="1 2" key="1">
    <citation type="journal article" date="2012" name="PLoS Pathog.">
        <title>Diverse lifestyles and strategies of plant pathogenesis encoded in the genomes of eighteen Dothideomycetes fungi.</title>
        <authorList>
            <person name="Ohm R.A."/>
            <person name="Feau N."/>
            <person name="Henrissat B."/>
            <person name="Schoch C.L."/>
            <person name="Horwitz B.A."/>
            <person name="Barry K.W."/>
            <person name="Condon B.J."/>
            <person name="Copeland A.C."/>
            <person name="Dhillon B."/>
            <person name="Glaser F."/>
            <person name="Hesse C.N."/>
            <person name="Kosti I."/>
            <person name="LaButti K."/>
            <person name="Lindquist E.A."/>
            <person name="Lucas S."/>
            <person name="Salamov A.A."/>
            <person name="Bradshaw R.E."/>
            <person name="Ciuffetti L."/>
            <person name="Hamelin R.C."/>
            <person name="Kema G.H.J."/>
            <person name="Lawrence C."/>
            <person name="Scott J.A."/>
            <person name="Spatafora J.W."/>
            <person name="Turgeon B.G."/>
            <person name="de Wit P.J.G.M."/>
            <person name="Zhong S."/>
            <person name="Goodwin S.B."/>
            <person name="Grigoriev I.V."/>
        </authorList>
    </citation>
    <scope>NUCLEOTIDE SEQUENCE [LARGE SCALE GENOMIC DNA]</scope>
    <source>
        <strain evidence="1 2">UAMH 10762</strain>
    </source>
</reference>
<accession>M2MXG3</accession>
<dbReference type="GeneID" id="19112012"/>
<dbReference type="EMBL" id="KB445565">
    <property type="protein sequence ID" value="EMC90945.1"/>
    <property type="molecule type" value="Genomic_DNA"/>
</dbReference>
<dbReference type="KEGG" id="bcom:BAUCODRAFT_331982"/>
<gene>
    <name evidence="1" type="ORF">BAUCODRAFT_331982</name>
</gene>
<dbReference type="HOGENOM" id="CLU_2222745_0_0_1"/>
<protein>
    <submittedName>
        <fullName evidence="1">Uncharacterized protein</fullName>
    </submittedName>
</protein>
<evidence type="ECO:0000313" key="1">
    <source>
        <dbReference type="EMBL" id="EMC90945.1"/>
    </source>
</evidence>
<keyword evidence="2" id="KW-1185">Reference proteome</keyword>
<organism evidence="1 2">
    <name type="scientific">Baudoinia panamericana (strain UAMH 10762)</name>
    <name type="common">Angels' share fungus</name>
    <name type="synonym">Baudoinia compniacensis (strain UAMH 10762)</name>
    <dbReference type="NCBI Taxonomy" id="717646"/>
    <lineage>
        <taxon>Eukaryota</taxon>
        <taxon>Fungi</taxon>
        <taxon>Dikarya</taxon>
        <taxon>Ascomycota</taxon>
        <taxon>Pezizomycotina</taxon>
        <taxon>Dothideomycetes</taxon>
        <taxon>Dothideomycetidae</taxon>
        <taxon>Mycosphaerellales</taxon>
        <taxon>Teratosphaeriaceae</taxon>
        <taxon>Baudoinia</taxon>
    </lineage>
</organism>
<sequence>MHSRSHRKRLPQVVLNRVPTAKPIRLKIAAMSTQSIRRDNLDGAPRRQLNGEATRATWTSQRSCASRIACDQKQLSERIHSPIMCTHPLARHKRCLSWILLATTML</sequence>
<name>M2MXG3_BAUPA</name>
<dbReference type="AlphaFoldDB" id="M2MXG3"/>
<dbReference type="Proteomes" id="UP000011761">
    <property type="component" value="Unassembled WGS sequence"/>
</dbReference>